<name>A0A1W6LFU4_9BURK</name>
<reference evidence="2 3" key="1">
    <citation type="submission" date="2016-04" db="EMBL/GenBank/DDBJ databases">
        <title>Complete genome sequence of natural rubber-degrading, novel Gram-negative bacterium, Rhizobacter gummiphilus strain NS21.</title>
        <authorList>
            <person name="Tabata M."/>
            <person name="Kasai D."/>
            <person name="Fukuda M."/>
        </authorList>
    </citation>
    <scope>NUCLEOTIDE SEQUENCE [LARGE SCALE GENOMIC DNA]</scope>
    <source>
        <strain evidence="2 3">NS21</strain>
    </source>
</reference>
<evidence type="ECO:0000256" key="1">
    <source>
        <dbReference type="SAM" id="SignalP"/>
    </source>
</evidence>
<evidence type="ECO:0000313" key="3">
    <source>
        <dbReference type="Proteomes" id="UP000193427"/>
    </source>
</evidence>
<keyword evidence="3" id="KW-1185">Reference proteome</keyword>
<keyword evidence="1" id="KW-0732">Signal</keyword>
<sequence>MQRRKFTSATLLALGAGPWGLAGAASPFSETDAAAGVRAALERGALAAVGLLGRTDGFLGNPKVRIPLPGYLNDAASLLRAAGQGQRVDALVTAMNRAAEAAVPEAKSVLVSTVKNLSVEDAKRLVTGGDNSVTLFFAEKTRQPLGEKFLPIVTRATERVALAEKYNAVAGKAAAFGLVRQEDANVQQYVTSKALDGLYLMIGEEERKIRQDPIGTGSAILRKVFGGR</sequence>
<accession>A0A1W6LFU4</accession>
<dbReference type="OrthoDB" id="5292580at2"/>
<dbReference type="STRING" id="946333.A4W93_26045"/>
<gene>
    <name evidence="2" type="ORF">A4W93_26045</name>
</gene>
<dbReference type="InterPro" id="IPR025245">
    <property type="entry name" value="DUF4197"/>
</dbReference>
<dbReference type="AlphaFoldDB" id="A0A1W6LFU4"/>
<proteinExistence type="predicted"/>
<dbReference type="KEGG" id="rgu:A4W93_26045"/>
<evidence type="ECO:0000313" key="2">
    <source>
        <dbReference type="EMBL" id="ARN23083.1"/>
    </source>
</evidence>
<feature type="chain" id="PRO_5030037068" description="DUF4197 domain-containing protein" evidence="1">
    <location>
        <begin position="25"/>
        <end position="228"/>
    </location>
</feature>
<protein>
    <recommendedName>
        <fullName evidence="4">DUF4197 domain-containing protein</fullName>
    </recommendedName>
</protein>
<organism evidence="2 3">
    <name type="scientific">Piscinibacter gummiphilus</name>
    <dbReference type="NCBI Taxonomy" id="946333"/>
    <lineage>
        <taxon>Bacteria</taxon>
        <taxon>Pseudomonadati</taxon>
        <taxon>Pseudomonadota</taxon>
        <taxon>Betaproteobacteria</taxon>
        <taxon>Burkholderiales</taxon>
        <taxon>Sphaerotilaceae</taxon>
        <taxon>Piscinibacter</taxon>
    </lineage>
</organism>
<feature type="signal peptide" evidence="1">
    <location>
        <begin position="1"/>
        <end position="24"/>
    </location>
</feature>
<dbReference type="Pfam" id="PF13852">
    <property type="entry name" value="DUF4197"/>
    <property type="match status" value="1"/>
</dbReference>
<dbReference type="Proteomes" id="UP000193427">
    <property type="component" value="Chromosome"/>
</dbReference>
<evidence type="ECO:0008006" key="4">
    <source>
        <dbReference type="Google" id="ProtNLM"/>
    </source>
</evidence>
<dbReference type="RefSeq" id="WP_085753397.1">
    <property type="nucleotide sequence ID" value="NZ_BSPR01000017.1"/>
</dbReference>
<dbReference type="EMBL" id="CP015118">
    <property type="protein sequence ID" value="ARN23083.1"/>
    <property type="molecule type" value="Genomic_DNA"/>
</dbReference>